<evidence type="ECO:0000313" key="3">
    <source>
        <dbReference type="EMBL" id="AQK61355.1"/>
    </source>
</evidence>
<sequence>MMARKAKETTVEIKPKIHPKDGLKPIQVAALRNNREFLELLLALTIPFLSVSNWSFDGITKYMLSKAAVGESQVKEATSLNSASLAGPQSAGSQVKEATSLNSASLAGPQSAGVSSSAKGDSMEANLRGYDAYKNENYIGAVDAYTQAIDLDPSNATLWSNKSLCWLLLGMAETALEDAKQSRTLRPDSGIACYREGAALHELQRFFEAAIAFYEGANLKPENQEYLSAFMSGASRPVGGREGSLLKDLKYCVFGLGNTQYEHFNKVAKMVHELLQEQGGKRLVPVGLALETMMSASRISPHGMKATIMQSGCIPSPGRHYAI</sequence>
<feature type="domain" description="Flavodoxin-like" evidence="2">
    <location>
        <begin position="224"/>
        <end position="289"/>
    </location>
</feature>
<dbReference type="PaxDb" id="4577-GRMZM2G398458_P01"/>
<dbReference type="SUPFAM" id="SSF48452">
    <property type="entry name" value="TPR-like"/>
    <property type="match status" value="1"/>
</dbReference>
<evidence type="ECO:0000259" key="2">
    <source>
        <dbReference type="Pfam" id="PF00258"/>
    </source>
</evidence>
<dbReference type="AlphaFoldDB" id="A0A1D6QVJ3"/>
<dbReference type="EMBL" id="CM000780">
    <property type="protein sequence ID" value="AQK61355.1"/>
    <property type="molecule type" value="Genomic_DNA"/>
</dbReference>
<dbReference type="eggNOG" id="KOG0548">
    <property type="taxonomic scope" value="Eukaryota"/>
</dbReference>
<dbReference type="PANTHER" id="PTHR46224">
    <property type="entry name" value="ANKYRIN REPEAT FAMILY PROTEIN"/>
    <property type="match status" value="1"/>
</dbReference>
<dbReference type="InterPro" id="IPR051616">
    <property type="entry name" value="Cul2-RING_E3_ligase_SR"/>
</dbReference>
<accession>A0A1D6QVJ3</accession>
<dbReference type="InterPro" id="IPR008254">
    <property type="entry name" value="Flavodoxin/NO_synth"/>
</dbReference>
<dbReference type="GO" id="GO:0010181">
    <property type="term" value="F:FMN binding"/>
    <property type="evidence" value="ECO:0007669"/>
    <property type="project" value="InterPro"/>
</dbReference>
<protein>
    <submittedName>
        <fullName evidence="3">Ankyrin repeat family protein</fullName>
    </submittedName>
</protein>
<dbReference type="Pfam" id="PF00258">
    <property type="entry name" value="Flavodoxin_1"/>
    <property type="match status" value="1"/>
</dbReference>
<evidence type="ECO:0000256" key="1">
    <source>
        <dbReference type="PROSITE-ProRule" id="PRU00339"/>
    </source>
</evidence>
<reference evidence="3" key="1">
    <citation type="submission" date="2015-12" db="EMBL/GenBank/DDBJ databases">
        <title>Update maize B73 reference genome by single molecule sequencing technologies.</title>
        <authorList>
            <consortium name="Maize Genome Sequencing Project"/>
            <person name="Ware D."/>
        </authorList>
    </citation>
    <scope>NUCLEOTIDE SEQUENCE</scope>
    <source>
        <tissue evidence="3">Seedling</tissue>
    </source>
</reference>
<proteinExistence type="predicted"/>
<gene>
    <name evidence="3" type="ORF">ZEAMMB73_Zm00001d054110</name>
</gene>
<dbReference type="InterPro" id="IPR019734">
    <property type="entry name" value="TPR_rpt"/>
</dbReference>
<dbReference type="STRING" id="4577.A0A1D6QVJ3"/>
<dbReference type="ExpressionAtlas" id="A0A1D6QVJ3">
    <property type="expression patterns" value="baseline and differential"/>
</dbReference>
<dbReference type="Gene3D" id="3.40.50.360">
    <property type="match status" value="1"/>
</dbReference>
<keyword evidence="1" id="KW-0802">TPR repeat</keyword>
<dbReference type="SMART" id="SM00028">
    <property type="entry name" value="TPR"/>
    <property type="match status" value="3"/>
</dbReference>
<dbReference type="InParanoid" id="A0A1D6QVJ3"/>
<dbReference type="SUPFAM" id="SSF52218">
    <property type="entry name" value="Flavoproteins"/>
    <property type="match status" value="1"/>
</dbReference>
<dbReference type="PANTHER" id="PTHR46224:SF6">
    <property type="entry name" value="ANKYRIN REPEAT FAMILY PROTEIN"/>
    <property type="match status" value="1"/>
</dbReference>
<dbReference type="InterPro" id="IPR011990">
    <property type="entry name" value="TPR-like_helical_dom_sf"/>
</dbReference>
<organism evidence="3">
    <name type="scientific">Zea mays</name>
    <name type="common">Maize</name>
    <dbReference type="NCBI Taxonomy" id="4577"/>
    <lineage>
        <taxon>Eukaryota</taxon>
        <taxon>Viridiplantae</taxon>
        <taxon>Streptophyta</taxon>
        <taxon>Embryophyta</taxon>
        <taxon>Tracheophyta</taxon>
        <taxon>Spermatophyta</taxon>
        <taxon>Magnoliopsida</taxon>
        <taxon>Liliopsida</taxon>
        <taxon>Poales</taxon>
        <taxon>Poaceae</taxon>
        <taxon>PACMAD clade</taxon>
        <taxon>Panicoideae</taxon>
        <taxon>Andropogonodae</taxon>
        <taxon>Andropogoneae</taxon>
        <taxon>Tripsacinae</taxon>
        <taxon>Zea</taxon>
    </lineage>
</organism>
<dbReference type="SMR" id="A0A1D6QVJ3"/>
<name>A0A1D6QVJ3_MAIZE</name>
<dbReference type="InterPro" id="IPR029039">
    <property type="entry name" value="Flavoprotein-like_sf"/>
</dbReference>
<dbReference type="Gene3D" id="1.25.40.10">
    <property type="entry name" value="Tetratricopeptide repeat domain"/>
    <property type="match status" value="1"/>
</dbReference>
<dbReference type="PROSITE" id="PS50005">
    <property type="entry name" value="TPR"/>
    <property type="match status" value="1"/>
</dbReference>
<feature type="repeat" description="TPR" evidence="1">
    <location>
        <begin position="122"/>
        <end position="155"/>
    </location>
</feature>